<dbReference type="EMBL" id="JAGIQL010000005">
    <property type="protein sequence ID" value="MBP0456463.1"/>
    <property type="molecule type" value="Genomic_DNA"/>
</dbReference>
<dbReference type="GO" id="GO:0016301">
    <property type="term" value="F:kinase activity"/>
    <property type="evidence" value="ECO:0007669"/>
    <property type="project" value="UniProtKB-KW"/>
</dbReference>
<feature type="domain" description="Carbohydrate kinase PfkB" evidence="6">
    <location>
        <begin position="7"/>
        <end position="303"/>
    </location>
</feature>
<dbReference type="InterPro" id="IPR050306">
    <property type="entry name" value="PfkB_Carbo_kinase"/>
</dbReference>
<dbReference type="GO" id="GO:0005524">
    <property type="term" value="F:ATP binding"/>
    <property type="evidence" value="ECO:0007669"/>
    <property type="project" value="UniProtKB-KW"/>
</dbReference>
<dbReference type="InterPro" id="IPR011611">
    <property type="entry name" value="PfkB_dom"/>
</dbReference>
<sequence>MPPPGAVLVLGEALIDLVPAEGGPGTARRYAAEPGGAPVNVAVGLARLGTPSFFAGALGGDAFAGDLERVLTGAGVDTSLTGRSPLPTTLAVTDPRPDTTGYHFHLAATATFEIPDHAEAAGAFSAVYAGGLAAVVAPAAESVAATARAAARSSVLMVDPNVRVDRSIAPRDGARSLRDLCALAHVVKVSDEDLAALWPGESAEDSCARLAAGGRLVLLTRGAHGSTAFTADGERVAVPATPVTVVNTIGAGDAFAAAVLHRLAALAPPPGGPVRVTREQAADILAFAGRAAAAVVSGPGTALTGPLARDTVDLTRLALDTTSDARTAGPGHRWLLDLPEEPVTVVG</sequence>
<evidence type="ECO:0000313" key="7">
    <source>
        <dbReference type="EMBL" id="MBP0456463.1"/>
    </source>
</evidence>
<accession>A0A940M8S8</accession>
<dbReference type="InterPro" id="IPR029056">
    <property type="entry name" value="Ribokinase-like"/>
</dbReference>
<dbReference type="Gene3D" id="3.40.1190.20">
    <property type="match status" value="1"/>
</dbReference>
<organism evidence="7 8">
    <name type="scientific">Streptomyces montanisoli</name>
    <dbReference type="NCBI Taxonomy" id="2798581"/>
    <lineage>
        <taxon>Bacteria</taxon>
        <taxon>Bacillati</taxon>
        <taxon>Actinomycetota</taxon>
        <taxon>Actinomycetes</taxon>
        <taxon>Kitasatosporales</taxon>
        <taxon>Streptomycetaceae</taxon>
        <taxon>Streptomyces</taxon>
    </lineage>
</organism>
<feature type="non-terminal residue" evidence="7">
    <location>
        <position position="347"/>
    </location>
</feature>
<evidence type="ECO:0000256" key="5">
    <source>
        <dbReference type="ARBA" id="ARBA00022840"/>
    </source>
</evidence>
<evidence type="ECO:0000256" key="1">
    <source>
        <dbReference type="ARBA" id="ARBA00010688"/>
    </source>
</evidence>
<keyword evidence="3" id="KW-0547">Nucleotide-binding</keyword>
<name>A0A940M8S8_9ACTN</name>
<evidence type="ECO:0000256" key="3">
    <source>
        <dbReference type="ARBA" id="ARBA00022741"/>
    </source>
</evidence>
<proteinExistence type="inferred from homology"/>
<evidence type="ECO:0000256" key="2">
    <source>
        <dbReference type="ARBA" id="ARBA00022679"/>
    </source>
</evidence>
<dbReference type="Pfam" id="PF00294">
    <property type="entry name" value="PfkB"/>
    <property type="match status" value="1"/>
</dbReference>
<gene>
    <name evidence="7" type="ORF">JFN87_02950</name>
</gene>
<dbReference type="PROSITE" id="PS00583">
    <property type="entry name" value="PFKB_KINASES_1"/>
    <property type="match status" value="1"/>
</dbReference>
<dbReference type="PANTHER" id="PTHR43085">
    <property type="entry name" value="HEXOKINASE FAMILY MEMBER"/>
    <property type="match status" value="1"/>
</dbReference>
<dbReference type="Proteomes" id="UP000670475">
    <property type="component" value="Unassembled WGS sequence"/>
</dbReference>
<keyword evidence="2" id="KW-0808">Transferase</keyword>
<reference evidence="7" key="1">
    <citation type="submission" date="2021-03" db="EMBL/GenBank/DDBJ databases">
        <title>Whole genome sequence of Streptomyces bomunensis MMS17-BM035.</title>
        <authorList>
            <person name="Lee J.H."/>
        </authorList>
    </citation>
    <scope>NUCLEOTIDE SEQUENCE</scope>
    <source>
        <strain evidence="7">MMS17-BM035</strain>
    </source>
</reference>
<dbReference type="InterPro" id="IPR002173">
    <property type="entry name" value="Carboh/pur_kinase_PfkB_CS"/>
</dbReference>
<dbReference type="AlphaFoldDB" id="A0A940M8S8"/>
<evidence type="ECO:0000259" key="6">
    <source>
        <dbReference type="Pfam" id="PF00294"/>
    </source>
</evidence>
<comment type="similarity">
    <text evidence="1">Belongs to the carbohydrate kinase PfkB family.</text>
</comment>
<keyword evidence="4" id="KW-0418">Kinase</keyword>
<keyword evidence="5" id="KW-0067">ATP-binding</keyword>
<evidence type="ECO:0000256" key="4">
    <source>
        <dbReference type="ARBA" id="ARBA00022777"/>
    </source>
</evidence>
<dbReference type="SUPFAM" id="SSF53613">
    <property type="entry name" value="Ribokinase-like"/>
    <property type="match status" value="1"/>
</dbReference>
<dbReference type="PROSITE" id="PS00584">
    <property type="entry name" value="PFKB_KINASES_2"/>
    <property type="match status" value="1"/>
</dbReference>
<evidence type="ECO:0000313" key="8">
    <source>
        <dbReference type="Proteomes" id="UP000670475"/>
    </source>
</evidence>
<keyword evidence="8" id="KW-1185">Reference proteome</keyword>
<protein>
    <recommendedName>
        <fullName evidence="6">Carbohydrate kinase PfkB domain-containing protein</fullName>
    </recommendedName>
</protein>
<dbReference type="PANTHER" id="PTHR43085:SF1">
    <property type="entry name" value="PSEUDOURIDINE KINASE-RELATED"/>
    <property type="match status" value="1"/>
</dbReference>
<comment type="caution">
    <text evidence="7">The sequence shown here is derived from an EMBL/GenBank/DDBJ whole genome shotgun (WGS) entry which is preliminary data.</text>
</comment>